<dbReference type="SUPFAM" id="SSF69322">
    <property type="entry name" value="Tricorn protease domain 2"/>
    <property type="match status" value="1"/>
</dbReference>
<accession>A0A1C7N619</accession>
<comment type="subcellular location">
    <subcellularLocation>
        <location evidence="1">Nucleus</location>
    </subcellularLocation>
</comment>
<dbReference type="GO" id="GO:0045893">
    <property type="term" value="P:positive regulation of DNA-templated transcription"/>
    <property type="evidence" value="ECO:0007669"/>
    <property type="project" value="TreeGrafter"/>
</dbReference>
<keyword evidence="8" id="KW-1185">Reference proteome</keyword>
<dbReference type="InterPro" id="IPR048338">
    <property type="entry name" value="Mediator_Med16"/>
</dbReference>
<comment type="similarity">
    <text evidence="2">Belongs to the Mediator complex subunit 16 family.</text>
</comment>
<evidence type="ECO:0000313" key="8">
    <source>
        <dbReference type="Proteomes" id="UP000093000"/>
    </source>
</evidence>
<gene>
    <name evidence="7" type="ORF">A0J61_07485</name>
</gene>
<dbReference type="AlphaFoldDB" id="A0A1C7N619"/>
<keyword evidence="4" id="KW-0010">Activator</keyword>
<dbReference type="PANTHER" id="PTHR13224">
    <property type="entry name" value="THYROID HORMONE RECEPTOR-ASSOCIATED PROTEIN-RELATED"/>
    <property type="match status" value="1"/>
</dbReference>
<dbReference type="PANTHER" id="PTHR13224:SF6">
    <property type="entry name" value="MEDIATOR OF RNA POLYMERASE II TRANSCRIPTION SUBUNIT 16"/>
    <property type="match status" value="1"/>
</dbReference>
<evidence type="ECO:0000256" key="5">
    <source>
        <dbReference type="ARBA" id="ARBA00023163"/>
    </source>
</evidence>
<keyword evidence="5" id="KW-0804">Transcription</keyword>
<name>A0A1C7N619_9FUNG</name>
<evidence type="ECO:0000256" key="3">
    <source>
        <dbReference type="ARBA" id="ARBA00023015"/>
    </source>
</evidence>
<reference evidence="7 8" key="1">
    <citation type="submission" date="2016-03" db="EMBL/GenBank/DDBJ databases">
        <title>Choanephora cucurbitarum.</title>
        <authorList>
            <person name="Min B."/>
            <person name="Park H."/>
            <person name="Park J.-H."/>
            <person name="Shin H.-D."/>
            <person name="Choi I.-G."/>
        </authorList>
    </citation>
    <scope>NUCLEOTIDE SEQUENCE [LARGE SCALE GENOMIC DNA]</scope>
    <source>
        <strain evidence="7 8">KUS-F28377</strain>
    </source>
</reference>
<comment type="caution">
    <text evidence="7">The sequence shown here is derived from an EMBL/GenBank/DDBJ whole genome shotgun (WGS) entry which is preliminary data.</text>
</comment>
<proteinExistence type="inferred from homology"/>
<protein>
    <recommendedName>
        <fullName evidence="9">Mediator of RNA polymerase II transcription subunit 16</fullName>
    </recommendedName>
</protein>
<evidence type="ECO:0000313" key="7">
    <source>
        <dbReference type="EMBL" id="OBZ84461.1"/>
    </source>
</evidence>
<evidence type="ECO:0000256" key="1">
    <source>
        <dbReference type="ARBA" id="ARBA00004123"/>
    </source>
</evidence>
<dbReference type="STRING" id="101091.A0A1C7N619"/>
<dbReference type="Proteomes" id="UP000093000">
    <property type="component" value="Unassembled WGS sequence"/>
</dbReference>
<evidence type="ECO:0008006" key="9">
    <source>
        <dbReference type="Google" id="ProtNLM"/>
    </source>
</evidence>
<evidence type="ECO:0000256" key="6">
    <source>
        <dbReference type="ARBA" id="ARBA00023242"/>
    </source>
</evidence>
<dbReference type="GO" id="GO:0016592">
    <property type="term" value="C:mediator complex"/>
    <property type="evidence" value="ECO:0007669"/>
    <property type="project" value="TreeGrafter"/>
</dbReference>
<keyword evidence="6" id="KW-0539">Nucleus</keyword>
<sequence length="750" mass="86144">MIALEHKTMKRKRTQKTAFDKSSQYPLSFQLSSLIYKQSPASLALSSQSVLVTTSTRPHPHQTGTITGDIYHLEAPIRKKLIKQVEDYHKQHTITHLEWNPKGTVLASIDEMGHLALWQMKTSVHDWHIVYKEDLKQPIVAFLWFQSDRKYSLTGQHVKREAFHGPRNPYGPLSFLTLTVHGIVTVHFQQSATRFSQFTTSLPTTQRRKMKEAGCYSMTLAGLDSWERISHASVLLKDNHIYLATYNQTSVTVYILDVQFPKRQDQGRTACRMLSSMEPRPREGYHLTQLVLLPSLSLVIGMSSHASHSDLAFWTCQTQQTSVTSALGTVERQETTFVHQSTLEIQDRFISVIKTTQTGQLVIGLSDGSIYQQQTNDLDQLLTTPALVQPSEDPVVDLVLSPNQTHLIYQLNSMKLGVVQIPISLTNEQLEQQFQLCLLNQHDYLDLVAHLIHTRSEDQIDTLVHRILLSYQQHIPFDLAEWSLAQRGKPYGLAMAIYKRIPSRQIQFTHFSRAIQLPLILECFVSSLSDTDKPEFDVHSLWSLVPLSSWVYDYLQWILREWYLLFHRVPLKLTSKQVHAILLVHPESRSCLVKILKCIQQFIQFSQTSNLIPVDAKSLLQRYTTAFVHHEAIVLSETIEFLQALDAISLNEDPWSLLIYFNLRKEDVSAIQAISNQYKHKCAKPWVYIQQTDLSPFDVICKRRIDSQNTFHCMRCQQHTVSLEQEDPCASVQWYQSLKGYHCICGGLSV</sequence>
<dbReference type="OrthoDB" id="4139168at2759"/>
<organism evidence="7 8">
    <name type="scientific">Choanephora cucurbitarum</name>
    <dbReference type="NCBI Taxonomy" id="101091"/>
    <lineage>
        <taxon>Eukaryota</taxon>
        <taxon>Fungi</taxon>
        <taxon>Fungi incertae sedis</taxon>
        <taxon>Mucoromycota</taxon>
        <taxon>Mucoromycotina</taxon>
        <taxon>Mucoromycetes</taxon>
        <taxon>Mucorales</taxon>
        <taxon>Mucorineae</taxon>
        <taxon>Choanephoraceae</taxon>
        <taxon>Choanephoroideae</taxon>
        <taxon>Choanephora</taxon>
    </lineage>
</organism>
<evidence type="ECO:0000256" key="4">
    <source>
        <dbReference type="ARBA" id="ARBA00023159"/>
    </source>
</evidence>
<evidence type="ECO:0000256" key="2">
    <source>
        <dbReference type="ARBA" id="ARBA00006543"/>
    </source>
</evidence>
<dbReference type="EMBL" id="LUGH01000507">
    <property type="protein sequence ID" value="OBZ84461.1"/>
    <property type="molecule type" value="Genomic_DNA"/>
</dbReference>
<dbReference type="InParanoid" id="A0A1C7N619"/>
<keyword evidence="3" id="KW-0805">Transcription regulation</keyword>